<dbReference type="Proteomes" id="UP001596002">
    <property type="component" value="Unassembled WGS sequence"/>
</dbReference>
<dbReference type="PANTHER" id="PTHR43048:SF3">
    <property type="entry name" value="METHYLMALONYL-COA EPIMERASE, MITOCHONDRIAL"/>
    <property type="match status" value="1"/>
</dbReference>
<accession>A0ABV9PZX6</accession>
<dbReference type="PROSITE" id="PS51819">
    <property type="entry name" value="VOC"/>
    <property type="match status" value="1"/>
</dbReference>
<dbReference type="RefSeq" id="WP_380025274.1">
    <property type="nucleotide sequence ID" value="NZ_JBHSHC010000053.1"/>
</dbReference>
<evidence type="ECO:0000256" key="1">
    <source>
        <dbReference type="ARBA" id="ARBA00022723"/>
    </source>
</evidence>
<dbReference type="InterPro" id="IPR004360">
    <property type="entry name" value="Glyas_Fos-R_dOase_dom"/>
</dbReference>
<comment type="caution">
    <text evidence="3">The sequence shown here is derived from an EMBL/GenBank/DDBJ whole genome shotgun (WGS) entry which is preliminary data.</text>
</comment>
<dbReference type="Gene3D" id="3.10.180.10">
    <property type="entry name" value="2,3-Dihydroxybiphenyl 1,2-Dioxygenase, domain 1"/>
    <property type="match status" value="1"/>
</dbReference>
<dbReference type="SUPFAM" id="SSF54593">
    <property type="entry name" value="Glyoxalase/Bleomycin resistance protein/Dihydroxybiphenyl dioxygenase"/>
    <property type="match status" value="1"/>
</dbReference>
<dbReference type="InterPro" id="IPR029068">
    <property type="entry name" value="Glyas_Bleomycin-R_OHBP_Dase"/>
</dbReference>
<protein>
    <submittedName>
        <fullName evidence="3">VOC family protein</fullName>
    </submittedName>
</protein>
<keyword evidence="1" id="KW-0479">Metal-binding</keyword>
<sequence length="148" mass="16807">MLIKPLHVNVIVKDLDEMLDFYRNVLGFEVMVESEIANEAFCQGVGLPDASVKMAHLRLPGSDFRVEMFQYNNLVPNPQSADWLNQQGYRHIAFQVHDLEQAYQELMNQGVPFVSPPLLVTESGYAAGVRFCCLRDPEGNLIELIQRP</sequence>
<dbReference type="Pfam" id="PF00903">
    <property type="entry name" value="Glyoxalase"/>
    <property type="match status" value="1"/>
</dbReference>
<dbReference type="InterPro" id="IPR051785">
    <property type="entry name" value="MMCE/EMCE_epimerase"/>
</dbReference>
<dbReference type="InterPro" id="IPR037523">
    <property type="entry name" value="VOC_core"/>
</dbReference>
<evidence type="ECO:0000313" key="3">
    <source>
        <dbReference type="EMBL" id="MFC4767350.1"/>
    </source>
</evidence>
<dbReference type="EMBL" id="JBHSHC010000053">
    <property type="protein sequence ID" value="MFC4767350.1"/>
    <property type="molecule type" value="Genomic_DNA"/>
</dbReference>
<gene>
    <name evidence="3" type="ORF">ACFO8Q_08235</name>
</gene>
<name>A0ABV9PZX6_9BACL</name>
<keyword evidence="4" id="KW-1185">Reference proteome</keyword>
<dbReference type="PANTHER" id="PTHR43048">
    <property type="entry name" value="METHYLMALONYL-COA EPIMERASE"/>
    <property type="match status" value="1"/>
</dbReference>
<evidence type="ECO:0000259" key="2">
    <source>
        <dbReference type="PROSITE" id="PS51819"/>
    </source>
</evidence>
<organism evidence="3 4">
    <name type="scientific">Effusibacillus consociatus</name>
    <dbReference type="NCBI Taxonomy" id="1117041"/>
    <lineage>
        <taxon>Bacteria</taxon>
        <taxon>Bacillati</taxon>
        <taxon>Bacillota</taxon>
        <taxon>Bacilli</taxon>
        <taxon>Bacillales</taxon>
        <taxon>Alicyclobacillaceae</taxon>
        <taxon>Effusibacillus</taxon>
    </lineage>
</organism>
<evidence type="ECO:0000313" key="4">
    <source>
        <dbReference type="Proteomes" id="UP001596002"/>
    </source>
</evidence>
<reference evidence="4" key="1">
    <citation type="journal article" date="2019" name="Int. J. Syst. Evol. Microbiol.">
        <title>The Global Catalogue of Microorganisms (GCM) 10K type strain sequencing project: providing services to taxonomists for standard genome sequencing and annotation.</title>
        <authorList>
            <consortium name="The Broad Institute Genomics Platform"/>
            <consortium name="The Broad Institute Genome Sequencing Center for Infectious Disease"/>
            <person name="Wu L."/>
            <person name="Ma J."/>
        </authorList>
    </citation>
    <scope>NUCLEOTIDE SEQUENCE [LARGE SCALE GENOMIC DNA]</scope>
    <source>
        <strain evidence="4">WYCCWR 12678</strain>
    </source>
</reference>
<feature type="domain" description="VOC" evidence="2">
    <location>
        <begin position="4"/>
        <end position="147"/>
    </location>
</feature>
<proteinExistence type="predicted"/>